<protein>
    <submittedName>
        <fullName evidence="1">Executer 1</fullName>
    </submittedName>
</protein>
<keyword evidence="2" id="KW-1185">Reference proteome</keyword>
<proteinExistence type="predicted"/>
<dbReference type="EMBL" id="JASCZI010060447">
    <property type="protein sequence ID" value="MED6131762.1"/>
    <property type="molecule type" value="Genomic_DNA"/>
</dbReference>
<sequence>MFDLAKFIGKGKVLSKVLKEVGDLINLTLSQAQNHRPLSGTTTFNRIEISASLDPLNGLYVGAHGPFSSEFIQLRRRVGQWQEESWSMEPSDLEFYEPREALAEPGFKNPWWVDGELVILDGNHIKAGPVVGFVYWAPEYHFLV</sequence>
<dbReference type="Pfam" id="PF12014">
    <property type="entry name" value="Cyclin_D1_bind"/>
    <property type="match status" value="2"/>
</dbReference>
<gene>
    <name evidence="1" type="primary">EX1_2</name>
    <name evidence="1" type="ORF">PIB30_012770</name>
</gene>
<comment type="caution">
    <text evidence="1">The sequence shown here is derived from an EMBL/GenBank/DDBJ whole genome shotgun (WGS) entry which is preliminary data.</text>
</comment>
<reference evidence="1 2" key="1">
    <citation type="journal article" date="2023" name="Plants (Basel)">
        <title>Bridging the Gap: Combining Genomics and Transcriptomics Approaches to Understand Stylosanthes scabra, an Orphan Legume from the Brazilian Caatinga.</title>
        <authorList>
            <person name="Ferreira-Neto J.R.C."/>
            <person name="da Silva M.D."/>
            <person name="Binneck E."/>
            <person name="de Melo N.F."/>
            <person name="da Silva R.H."/>
            <person name="de Melo A.L.T.M."/>
            <person name="Pandolfi V."/>
            <person name="Bustamante F.O."/>
            <person name="Brasileiro-Vidal A.C."/>
            <person name="Benko-Iseppon A.M."/>
        </authorList>
    </citation>
    <scope>NUCLEOTIDE SEQUENCE [LARGE SCALE GENOMIC DNA]</scope>
    <source>
        <tissue evidence="1">Leaves</tissue>
    </source>
</reference>
<name>A0ABU6S650_9FABA</name>
<evidence type="ECO:0000313" key="1">
    <source>
        <dbReference type="EMBL" id="MED6131762.1"/>
    </source>
</evidence>
<accession>A0ABU6S650</accession>
<evidence type="ECO:0000313" key="2">
    <source>
        <dbReference type="Proteomes" id="UP001341840"/>
    </source>
</evidence>
<organism evidence="1 2">
    <name type="scientific">Stylosanthes scabra</name>
    <dbReference type="NCBI Taxonomy" id="79078"/>
    <lineage>
        <taxon>Eukaryota</taxon>
        <taxon>Viridiplantae</taxon>
        <taxon>Streptophyta</taxon>
        <taxon>Embryophyta</taxon>
        <taxon>Tracheophyta</taxon>
        <taxon>Spermatophyta</taxon>
        <taxon>Magnoliopsida</taxon>
        <taxon>eudicotyledons</taxon>
        <taxon>Gunneridae</taxon>
        <taxon>Pentapetalae</taxon>
        <taxon>rosids</taxon>
        <taxon>fabids</taxon>
        <taxon>Fabales</taxon>
        <taxon>Fabaceae</taxon>
        <taxon>Papilionoideae</taxon>
        <taxon>50 kb inversion clade</taxon>
        <taxon>dalbergioids sensu lato</taxon>
        <taxon>Dalbergieae</taxon>
        <taxon>Pterocarpus clade</taxon>
        <taxon>Stylosanthes</taxon>
    </lineage>
</organism>
<dbReference type="Proteomes" id="UP001341840">
    <property type="component" value="Unassembled WGS sequence"/>
</dbReference>
<dbReference type="PANTHER" id="PTHR33917">
    <property type="entry name" value="PROTEIN EXECUTER 1, CHLOROPLASTIC"/>
    <property type="match status" value="1"/>
</dbReference>
<dbReference type="PANTHER" id="PTHR33917:SF3">
    <property type="entry name" value="PROTEIN EXECUTER 1, CHLOROPLASTIC"/>
    <property type="match status" value="1"/>
</dbReference>
<dbReference type="InterPro" id="IPR044680">
    <property type="entry name" value="EX1/2"/>
</dbReference>